<protein>
    <recommendedName>
        <fullName evidence="2 3">Single-stranded DNA-binding protein</fullName>
        <shortName evidence="2">SSB</shortName>
    </recommendedName>
</protein>
<organism evidence="4 5">
    <name type="scientific">Rhabdobacter roseus</name>
    <dbReference type="NCBI Taxonomy" id="1655419"/>
    <lineage>
        <taxon>Bacteria</taxon>
        <taxon>Pseudomonadati</taxon>
        <taxon>Bacteroidota</taxon>
        <taxon>Cytophagia</taxon>
        <taxon>Cytophagales</taxon>
        <taxon>Cytophagaceae</taxon>
        <taxon>Rhabdobacter</taxon>
    </lineage>
</organism>
<comment type="caution">
    <text evidence="2">Lacks conserved residue(s) required for the propagation of feature annotation.</text>
</comment>
<dbReference type="GO" id="GO:0003697">
    <property type="term" value="F:single-stranded DNA binding"/>
    <property type="evidence" value="ECO:0007669"/>
    <property type="project" value="UniProtKB-UniRule"/>
</dbReference>
<dbReference type="GO" id="GO:0009295">
    <property type="term" value="C:nucleoid"/>
    <property type="evidence" value="ECO:0007669"/>
    <property type="project" value="TreeGrafter"/>
</dbReference>
<dbReference type="Gene3D" id="2.40.50.140">
    <property type="entry name" value="Nucleic acid-binding proteins"/>
    <property type="match status" value="1"/>
</dbReference>
<evidence type="ECO:0000256" key="2">
    <source>
        <dbReference type="HAMAP-Rule" id="MF_00984"/>
    </source>
</evidence>
<comment type="caution">
    <text evidence="4">The sequence shown here is derived from an EMBL/GenBank/DDBJ whole genome shotgun (WGS) entry which is preliminary data.</text>
</comment>
<dbReference type="NCBIfam" id="TIGR00621">
    <property type="entry name" value="ssb"/>
    <property type="match status" value="1"/>
</dbReference>
<keyword evidence="1 2" id="KW-0238">DNA-binding</keyword>
<gene>
    <name evidence="4" type="ORF">HNQ92_004183</name>
</gene>
<name>A0A840TXL9_9BACT</name>
<dbReference type="AlphaFoldDB" id="A0A840TXL9"/>
<dbReference type="RefSeq" id="WP_184176756.1">
    <property type="nucleotide sequence ID" value="NZ_JACHGF010000008.1"/>
</dbReference>
<dbReference type="InterPro" id="IPR012340">
    <property type="entry name" value="NA-bd_OB-fold"/>
</dbReference>
<evidence type="ECO:0000313" key="4">
    <source>
        <dbReference type="EMBL" id="MBB5286023.1"/>
    </source>
</evidence>
<dbReference type="PANTHER" id="PTHR10302">
    <property type="entry name" value="SINGLE-STRANDED DNA-BINDING PROTEIN"/>
    <property type="match status" value="1"/>
</dbReference>
<dbReference type="PROSITE" id="PS50935">
    <property type="entry name" value="SSB"/>
    <property type="match status" value="1"/>
</dbReference>
<dbReference type="GO" id="GO:0006260">
    <property type="term" value="P:DNA replication"/>
    <property type="evidence" value="ECO:0007669"/>
    <property type="project" value="InterPro"/>
</dbReference>
<dbReference type="Proteomes" id="UP000557307">
    <property type="component" value="Unassembled WGS sequence"/>
</dbReference>
<proteinExistence type="inferred from homology"/>
<evidence type="ECO:0000313" key="5">
    <source>
        <dbReference type="Proteomes" id="UP000557307"/>
    </source>
</evidence>
<keyword evidence="5" id="KW-1185">Reference proteome</keyword>
<reference evidence="4 5" key="1">
    <citation type="submission" date="2020-08" db="EMBL/GenBank/DDBJ databases">
        <title>Genomic Encyclopedia of Type Strains, Phase IV (KMG-IV): sequencing the most valuable type-strain genomes for metagenomic binning, comparative biology and taxonomic classification.</title>
        <authorList>
            <person name="Goeker M."/>
        </authorList>
    </citation>
    <scope>NUCLEOTIDE SEQUENCE [LARGE SCALE GENOMIC DNA]</scope>
    <source>
        <strain evidence="4 5">DSM 105074</strain>
    </source>
</reference>
<dbReference type="PANTHER" id="PTHR10302:SF0">
    <property type="entry name" value="SINGLE-STRANDED DNA-BINDING PROTEIN, MITOCHONDRIAL"/>
    <property type="match status" value="1"/>
</dbReference>
<accession>A0A840TXL9</accession>
<dbReference type="InterPro" id="IPR000424">
    <property type="entry name" value="Primosome_PriB/ssb"/>
</dbReference>
<dbReference type="HAMAP" id="MF_00984">
    <property type="entry name" value="SSB"/>
    <property type="match status" value="1"/>
</dbReference>
<dbReference type="CDD" id="cd04496">
    <property type="entry name" value="SSB_OBF"/>
    <property type="match status" value="1"/>
</dbReference>
<comment type="subunit">
    <text evidence="2">Homotetramer.</text>
</comment>
<dbReference type="Pfam" id="PF00436">
    <property type="entry name" value="SSB"/>
    <property type="match status" value="1"/>
</dbReference>
<dbReference type="InterPro" id="IPR011344">
    <property type="entry name" value="ssDNA-bd"/>
</dbReference>
<dbReference type="PIRSF" id="PIRSF002070">
    <property type="entry name" value="SSB"/>
    <property type="match status" value="1"/>
</dbReference>
<evidence type="ECO:0000256" key="1">
    <source>
        <dbReference type="ARBA" id="ARBA00023125"/>
    </source>
</evidence>
<dbReference type="EMBL" id="JACHGF010000008">
    <property type="protein sequence ID" value="MBB5286023.1"/>
    <property type="molecule type" value="Genomic_DNA"/>
</dbReference>
<evidence type="ECO:0000256" key="3">
    <source>
        <dbReference type="PIRNR" id="PIRNR002070"/>
    </source>
</evidence>
<sequence length="116" mass="13007">MNTVKLIGNVGREILVKEFEGGKLATFSLATNETYTNRQQQEVTNTAWHTVVAWGKLAQQCEQLLAKGKLVAVEGKLNYRQYLNKENQTVKVTEIVAFKIEEVGRPEGTPNVRMVA</sequence>
<dbReference type="SUPFAM" id="SSF50249">
    <property type="entry name" value="Nucleic acid-binding proteins"/>
    <property type="match status" value="1"/>
</dbReference>